<evidence type="ECO:0000256" key="9">
    <source>
        <dbReference type="RuleBase" id="RU364070"/>
    </source>
</evidence>
<keyword evidence="4" id="KW-1003">Cell membrane</keyword>
<dbReference type="SUPFAM" id="SSF82714">
    <property type="entry name" value="Multidrug efflux transporter AcrB TolC docking domain, DN and DC subdomains"/>
    <property type="match status" value="2"/>
</dbReference>
<gene>
    <name evidence="12" type="ORF">GCM10023342_11420</name>
</gene>
<dbReference type="NCBIfam" id="TIGR00915">
    <property type="entry name" value="2A0602"/>
    <property type="match status" value="1"/>
</dbReference>
<sequence length="1053" mass="113171">MNVSSFFIRRPVFATVLSIVIVIAGVMALRVLPVEQYPQLVPPEVQINATYPGASAQTISETVAAPLEQAINGVDNLLYINSTSADSGALSLAVTFAIGTDPDQATIDVNNRVQQAMAQLPSVVQQQGVQVQKRSSSILQVATLSSTNGEYDPVFLSNYALVNVIDALKRTQGVGNAQLFGAKDYSIRVWLDPAKMADYDITASEVADAISQQNTQFPAGKLAAEPMQDPRPYTFTITTEGRFTSVDQFRDILLRTDESGGSLKLGDVARVELGAQDYSFVGRLNNQPTVPIGIFLQPGANALETAAAVNETLERLSASFPEGMQYSVPYDTTEFVRLSIEEVVQTFVEALALVVFVVFVFLQKWRAAIVPIVAVPISIVGTFAGMYLLGYSINLLTLFGMILAIGIVVDDAIIVIENVERIMEEEDVSAKAAALKAMSEISGPIIAVTLVMAAVFIPVAFLGGISGQLYSQFAITIAISVLISAIVALTLSPAMCALFLKPHDKQPAAPFRWFNRVFERATRGYLAGVSFMIKRALLGVVLFLGFCAITALLFTRLPSGLVPSEDQGFYLAITQLPAASSLQRTDTYNQGVIDDILDFDGVKSVVSFAGYDILASAQLSNAGVAFVTLEDWAEREATASELVGRTIQMGARHPEGRVIAFNPPPIQGMSTTGGFEGFLQSTEGASPQAIEASAQALAKAANQRPELSQVRTTMNTQVPIYSATVDRDKARSMGLSLDDVYATMQSTFGTLYVNDFTMFSRNFQVNLQSEGEYRDTPDDLGKIYVRADSGEMVPLSSVVTMTRSQAPSIIQRFNLFPAAKIQGQPAEGYSSGQALAAMQSVVDEVVGDGYRLGWTGEAYQQQSSSGNSMLAFIFGVVMVVLILAAQYERWSLPLVVITAVPFAMLGAVLAMYLRGLAGDVYFQVGLLVLIGLAAKNSILIVEFAVEQRQAGKGIVESAKEAARLRFRPIIMTSFAFIVGVIPLAIASGASSASRHSIGTAVIGGMLGATLIAIFFVPMFFMLVMRFEDWFDRKRGKSASDDDAPRSASDSPGG</sequence>
<comment type="caution">
    <text evidence="12">The sequence shown here is derived from an EMBL/GenBank/DDBJ whole genome shotgun (WGS) entry which is preliminary data.</text>
</comment>
<dbReference type="PROSITE" id="PS50156">
    <property type="entry name" value="SSD"/>
    <property type="match status" value="1"/>
</dbReference>
<comment type="caution">
    <text evidence="9">Lacks conserved residue(s) required for the propagation of feature annotation.</text>
</comment>
<evidence type="ECO:0000256" key="10">
    <source>
        <dbReference type="SAM" id="MobiDB-lite"/>
    </source>
</evidence>
<dbReference type="Gene3D" id="3.30.70.1320">
    <property type="entry name" value="Multidrug efflux transporter AcrB pore domain like"/>
    <property type="match status" value="1"/>
</dbReference>
<evidence type="ECO:0000259" key="11">
    <source>
        <dbReference type="PROSITE" id="PS50156"/>
    </source>
</evidence>
<feature type="transmembrane region" description="Helical" evidence="9">
    <location>
        <begin position="966"/>
        <end position="985"/>
    </location>
</feature>
<feature type="transmembrane region" description="Helical" evidence="9">
    <location>
        <begin position="894"/>
        <end position="914"/>
    </location>
</feature>
<evidence type="ECO:0000256" key="4">
    <source>
        <dbReference type="ARBA" id="ARBA00022475"/>
    </source>
</evidence>
<dbReference type="NCBIfam" id="NF000282">
    <property type="entry name" value="RND_permease_1"/>
    <property type="match status" value="1"/>
</dbReference>
<dbReference type="Pfam" id="PF00873">
    <property type="entry name" value="ACR_tran"/>
    <property type="match status" value="1"/>
</dbReference>
<evidence type="ECO:0000256" key="7">
    <source>
        <dbReference type="ARBA" id="ARBA00022989"/>
    </source>
</evidence>
<comment type="subcellular location">
    <subcellularLocation>
        <location evidence="1 9">Cell inner membrane</location>
        <topology evidence="1 9">Multi-pass membrane protein</topology>
    </subcellularLocation>
</comment>
<evidence type="ECO:0000313" key="13">
    <source>
        <dbReference type="Proteomes" id="UP001500074"/>
    </source>
</evidence>
<proteinExistence type="inferred from homology"/>
<keyword evidence="6 9" id="KW-0812">Transmembrane</keyword>
<comment type="similarity">
    <text evidence="2 9">Belongs to the resistance-nodulation-cell division (RND) (TC 2.A.6) family.</text>
</comment>
<dbReference type="SUPFAM" id="SSF82693">
    <property type="entry name" value="Multidrug efflux transporter AcrB pore domain, PN1, PN2, PC1 and PC2 subdomains"/>
    <property type="match status" value="3"/>
</dbReference>
<dbReference type="Gene3D" id="3.30.2090.10">
    <property type="entry name" value="Multidrug efflux transporter AcrB TolC docking domain, DN and DC subdomains"/>
    <property type="match status" value="2"/>
</dbReference>
<dbReference type="EMBL" id="BAABKI010000012">
    <property type="protein sequence ID" value="GAA5173236.1"/>
    <property type="molecule type" value="Genomic_DNA"/>
</dbReference>
<feature type="transmembrane region" description="Helical" evidence="9">
    <location>
        <begin position="369"/>
        <end position="389"/>
    </location>
</feature>
<dbReference type="Proteomes" id="UP001500074">
    <property type="component" value="Unassembled WGS sequence"/>
</dbReference>
<dbReference type="Gene3D" id="3.30.70.1440">
    <property type="entry name" value="Multidrug efflux transporter AcrB pore domain"/>
    <property type="match status" value="1"/>
</dbReference>
<dbReference type="PANTHER" id="PTHR32063:SF13">
    <property type="entry name" value="MULTIDRUG EFFLUX PUMP SUBUNIT ACRB-RELATED"/>
    <property type="match status" value="1"/>
</dbReference>
<feature type="domain" description="SSD" evidence="11">
    <location>
        <begin position="364"/>
        <end position="498"/>
    </location>
</feature>
<dbReference type="Gene3D" id="3.30.70.1430">
    <property type="entry name" value="Multidrug efflux transporter AcrB pore domain"/>
    <property type="match status" value="2"/>
</dbReference>
<organism evidence="12 13">
    <name type="scientific">Modicisalibacter zincidurans</name>
    <dbReference type="NCBI Taxonomy" id="1178777"/>
    <lineage>
        <taxon>Bacteria</taxon>
        <taxon>Pseudomonadati</taxon>
        <taxon>Pseudomonadota</taxon>
        <taxon>Gammaproteobacteria</taxon>
        <taxon>Oceanospirillales</taxon>
        <taxon>Halomonadaceae</taxon>
        <taxon>Modicisalibacter</taxon>
    </lineage>
</organism>
<keyword evidence="7 9" id="KW-1133">Transmembrane helix</keyword>
<evidence type="ECO:0000313" key="12">
    <source>
        <dbReference type="EMBL" id="GAA5173236.1"/>
    </source>
</evidence>
<evidence type="ECO:0000256" key="8">
    <source>
        <dbReference type="ARBA" id="ARBA00023136"/>
    </source>
</evidence>
<reference evidence="13" key="1">
    <citation type="journal article" date="2019" name="Int. J. Syst. Evol. Microbiol.">
        <title>The Global Catalogue of Microorganisms (GCM) 10K type strain sequencing project: providing services to taxonomists for standard genome sequencing and annotation.</title>
        <authorList>
            <consortium name="The Broad Institute Genomics Platform"/>
            <consortium name="The Broad Institute Genome Sequencing Center for Infectious Disease"/>
            <person name="Wu L."/>
            <person name="Ma J."/>
        </authorList>
    </citation>
    <scope>NUCLEOTIDE SEQUENCE [LARGE SCALE GENOMIC DNA]</scope>
    <source>
        <strain evidence="13">JCM 18472</strain>
    </source>
</reference>
<keyword evidence="8 9" id="KW-0472">Membrane</keyword>
<feature type="transmembrane region" description="Helical" evidence="9">
    <location>
        <begin position="395"/>
        <end position="416"/>
    </location>
</feature>
<dbReference type="PRINTS" id="PR00702">
    <property type="entry name" value="ACRIFLAVINRP"/>
</dbReference>
<accession>A0ABP9RA54</accession>
<dbReference type="RefSeq" id="WP_031384284.1">
    <property type="nucleotide sequence ID" value="NZ_BAABKI010000012.1"/>
</dbReference>
<evidence type="ECO:0000256" key="2">
    <source>
        <dbReference type="ARBA" id="ARBA00010942"/>
    </source>
</evidence>
<feature type="transmembrane region" description="Helical" evidence="9">
    <location>
        <begin position="536"/>
        <end position="554"/>
    </location>
</feature>
<keyword evidence="5 9" id="KW-0997">Cell inner membrane</keyword>
<evidence type="ECO:0000256" key="6">
    <source>
        <dbReference type="ARBA" id="ARBA00022692"/>
    </source>
</evidence>
<dbReference type="InterPro" id="IPR004764">
    <property type="entry name" value="MdtF-like"/>
</dbReference>
<feature type="compositionally biased region" description="Basic and acidic residues" evidence="10">
    <location>
        <begin position="1034"/>
        <end position="1044"/>
    </location>
</feature>
<keyword evidence="3 9" id="KW-0813">Transport</keyword>
<dbReference type="InterPro" id="IPR000731">
    <property type="entry name" value="SSD"/>
</dbReference>
<evidence type="ECO:0000256" key="5">
    <source>
        <dbReference type="ARBA" id="ARBA00022519"/>
    </source>
</evidence>
<feature type="transmembrane region" description="Helical" evidence="9">
    <location>
        <begin position="343"/>
        <end position="362"/>
    </location>
</feature>
<dbReference type="PANTHER" id="PTHR32063">
    <property type="match status" value="1"/>
</dbReference>
<dbReference type="SUPFAM" id="SSF82866">
    <property type="entry name" value="Multidrug efflux transporter AcrB transmembrane domain"/>
    <property type="match status" value="2"/>
</dbReference>
<dbReference type="InterPro" id="IPR027463">
    <property type="entry name" value="AcrB_DN_DC_subdom"/>
</dbReference>
<feature type="transmembrane region" description="Helical" evidence="9">
    <location>
        <begin position="920"/>
        <end position="945"/>
    </location>
</feature>
<dbReference type="InterPro" id="IPR001036">
    <property type="entry name" value="Acrflvin-R"/>
</dbReference>
<feature type="transmembrane region" description="Helical" evidence="9">
    <location>
        <begin position="997"/>
        <end position="1024"/>
    </location>
</feature>
<name>A0ABP9RA54_9GAMM</name>
<feature type="transmembrane region" description="Helical" evidence="9">
    <location>
        <begin position="473"/>
        <end position="500"/>
    </location>
</feature>
<evidence type="ECO:0000256" key="1">
    <source>
        <dbReference type="ARBA" id="ARBA00004429"/>
    </source>
</evidence>
<protein>
    <recommendedName>
        <fullName evidence="9">Efflux pump membrane transporter</fullName>
    </recommendedName>
</protein>
<keyword evidence="13" id="KW-1185">Reference proteome</keyword>
<feature type="transmembrane region" description="Helical" evidence="9">
    <location>
        <begin position="445"/>
        <end position="467"/>
    </location>
</feature>
<evidence type="ECO:0000256" key="3">
    <source>
        <dbReference type="ARBA" id="ARBA00022448"/>
    </source>
</evidence>
<feature type="transmembrane region" description="Helical" evidence="9">
    <location>
        <begin position="869"/>
        <end position="887"/>
    </location>
</feature>
<feature type="region of interest" description="Disordered" evidence="10">
    <location>
        <begin position="1034"/>
        <end position="1053"/>
    </location>
</feature>
<dbReference type="Gene3D" id="1.20.1640.10">
    <property type="entry name" value="Multidrug efflux transporter AcrB transmembrane domain"/>
    <property type="match status" value="2"/>
</dbReference>